<sequence length="268" mass="29207">MASKLARGCRSLRRAGHLQHAALLENRRVTTTSFVRQAADSSPALHYYVIYDSAGVPEGLLAEEFLLAADYSSAGLVSGGWSRSEGRWRDASATSRRLRLDAALRKRVTPVGRTTAAAFYRDLCGADLPDEPALRACFGAPPAQPPSALRLSGSEPRPGFRETRVYRILFADELSPDGLAALSEAWQMPVTGDLAEPEVRILGAVRRQVSGDAFRWDLRRVAAGAAWGLDVTCDLLGDRDEAVGVLLRGLTTQMRQQGMIPVTVDRFR</sequence>
<accession>A0A1C6W2I0</accession>
<proteinExistence type="predicted"/>
<reference evidence="1 2" key="1">
    <citation type="submission" date="2016-06" db="EMBL/GenBank/DDBJ databases">
        <authorList>
            <person name="Kjaerup R.B."/>
            <person name="Dalgaard T.S."/>
            <person name="Juul-Madsen H.R."/>
        </authorList>
    </citation>
    <scope>NUCLEOTIDE SEQUENCE [LARGE SCALE GENOMIC DNA]</scope>
    <source>
        <strain evidence="1 2">DSM 43363</strain>
    </source>
</reference>
<organism evidence="1 2">
    <name type="scientific">Micromonospora peucetia</name>
    <dbReference type="NCBI Taxonomy" id="47871"/>
    <lineage>
        <taxon>Bacteria</taxon>
        <taxon>Bacillati</taxon>
        <taxon>Actinomycetota</taxon>
        <taxon>Actinomycetes</taxon>
        <taxon>Micromonosporales</taxon>
        <taxon>Micromonosporaceae</taxon>
        <taxon>Micromonospora</taxon>
    </lineage>
</organism>
<dbReference type="Proteomes" id="UP000199343">
    <property type="component" value="Unassembled WGS sequence"/>
</dbReference>
<evidence type="ECO:0000313" key="1">
    <source>
        <dbReference type="EMBL" id="SCL72604.1"/>
    </source>
</evidence>
<dbReference type="AlphaFoldDB" id="A0A1C6W2I0"/>
<evidence type="ECO:0000313" key="2">
    <source>
        <dbReference type="Proteomes" id="UP000199343"/>
    </source>
</evidence>
<dbReference type="EMBL" id="FMIC01000002">
    <property type="protein sequence ID" value="SCL72604.1"/>
    <property type="molecule type" value="Genomic_DNA"/>
</dbReference>
<gene>
    <name evidence="1" type="ORF">GA0070608_5089</name>
</gene>
<protein>
    <submittedName>
        <fullName evidence="1">Uncharacterized protein</fullName>
    </submittedName>
</protein>
<name>A0A1C6W2I0_9ACTN</name>